<keyword evidence="5 7" id="KW-0443">Lipid metabolism</keyword>
<dbReference type="GO" id="GO:0004620">
    <property type="term" value="F:phospholipase activity"/>
    <property type="evidence" value="ECO:0007669"/>
    <property type="project" value="InterPro"/>
</dbReference>
<accession>A0A7S1JZC5</accession>
<protein>
    <recommendedName>
        <fullName evidence="7">Phospholipase B-like</fullName>
        <ecNumber evidence="7">3.1.1.-</ecNumber>
    </recommendedName>
</protein>
<sequence>MMIPATMHLIIALLALVLAVGGFHTASRQHARQQTSVEPDSLLYGVDMVRDFTEPLVALKSSKQISILPANPLPLAANRRITKEAMDAISRPLTAVSTDGCQAADSCVDEVFVDYDPCTDKFLLKHSRGPLTMAFAVFDDKIKQAGWSHLRVETVEGPVKACDGASILHAADGVVAWNMKMYAAGAAEGYLTASRIKDFYSSAEALEKRQDKAHRSLENVRTMFYSSITLIQQQAGWHKDAKSVFHTDECASDPPVRHASWLLFQVWGVMDGYNVRIPDAAAETRLNLLAVFFINSDGETPELMEAYDPQYLSKRQETSPNAGASAVQLAQTVSRRRHQSKQELIRWLNRLHDHGRCSALIRLVDTQHAPNHDIMVGHSTWENFSEMFRIWKVYHFQLPDAAAKWISFSSYPGAVTSTDDFYLTDANLLITETTITIMNAAAYVNVLDKPHVPDFMRIAIATRLSKTGEEWIRHFRNTVCLRDKCGDPGTYNSQWMIVDYNRFNEVRNKDRPLPEGTFYVYEQVPGSEQQADMSRILKKFGYFASYNRAWFPMDSASLGEVASIGSSQGKTGSDKYLETVFKWNEQSPTRRGQDFAGLAPKVKTLWGNPKDPTSMSAVMQWNDVGKDPRVPPDQQEQIAARFDLYDPDRLDGAVDSKIVNTCLFGKLQCDAISGPEHTWHKAFDWSQASAAVEYPHAHQPLRWDFDWWRMSLDGMHPSPKTEC</sequence>
<evidence type="ECO:0000256" key="2">
    <source>
        <dbReference type="ARBA" id="ARBA00022729"/>
    </source>
</evidence>
<keyword evidence="3 7" id="KW-0378">Hydrolase</keyword>
<proteinExistence type="inferred from homology"/>
<organism evidence="8">
    <name type="scientific">Vitrella brassicaformis</name>
    <dbReference type="NCBI Taxonomy" id="1169539"/>
    <lineage>
        <taxon>Eukaryota</taxon>
        <taxon>Sar</taxon>
        <taxon>Alveolata</taxon>
        <taxon>Colpodellida</taxon>
        <taxon>Vitrellaceae</taxon>
        <taxon>Vitrella</taxon>
    </lineage>
</organism>
<keyword evidence="2 7" id="KW-0732">Signal</keyword>
<dbReference type="GO" id="GO:0005576">
    <property type="term" value="C:extracellular region"/>
    <property type="evidence" value="ECO:0007669"/>
    <property type="project" value="TreeGrafter"/>
</dbReference>
<dbReference type="PANTHER" id="PTHR12370:SF3">
    <property type="entry name" value="PHOSPHOLIPASE B-LIKE 2-RELATED"/>
    <property type="match status" value="1"/>
</dbReference>
<evidence type="ECO:0000313" key="8">
    <source>
        <dbReference type="EMBL" id="CAD9059035.1"/>
    </source>
</evidence>
<dbReference type="AlphaFoldDB" id="A0A7S1JZC5"/>
<dbReference type="EMBL" id="HBGB01024332">
    <property type="protein sequence ID" value="CAD9059035.1"/>
    <property type="molecule type" value="Transcribed_RNA"/>
</dbReference>
<dbReference type="PANTHER" id="PTHR12370">
    <property type="entry name" value="PHOSPHOLIPASE B-RELATED"/>
    <property type="match status" value="1"/>
</dbReference>
<evidence type="ECO:0000256" key="3">
    <source>
        <dbReference type="ARBA" id="ARBA00022801"/>
    </source>
</evidence>
<evidence type="ECO:0000256" key="6">
    <source>
        <dbReference type="ARBA" id="ARBA00023180"/>
    </source>
</evidence>
<feature type="signal peptide" evidence="7">
    <location>
        <begin position="1"/>
        <end position="22"/>
    </location>
</feature>
<evidence type="ECO:0000256" key="5">
    <source>
        <dbReference type="ARBA" id="ARBA00023098"/>
    </source>
</evidence>
<feature type="chain" id="PRO_5031605040" description="Phospholipase B-like" evidence="7">
    <location>
        <begin position="23"/>
        <end position="723"/>
    </location>
</feature>
<keyword evidence="6" id="KW-0325">Glycoprotein</keyword>
<comment type="similarity">
    <text evidence="1 7">Belongs to the phospholipase B-like family.</text>
</comment>
<dbReference type="InterPro" id="IPR007000">
    <property type="entry name" value="PLipase_B-like"/>
</dbReference>
<evidence type="ECO:0000256" key="4">
    <source>
        <dbReference type="ARBA" id="ARBA00022963"/>
    </source>
</evidence>
<evidence type="ECO:0000256" key="7">
    <source>
        <dbReference type="RuleBase" id="RU364138"/>
    </source>
</evidence>
<evidence type="ECO:0000256" key="1">
    <source>
        <dbReference type="ARBA" id="ARBA00007835"/>
    </source>
</evidence>
<reference evidence="8" key="1">
    <citation type="submission" date="2021-01" db="EMBL/GenBank/DDBJ databases">
        <authorList>
            <person name="Corre E."/>
            <person name="Pelletier E."/>
            <person name="Niang G."/>
            <person name="Scheremetjew M."/>
            <person name="Finn R."/>
            <person name="Kale V."/>
            <person name="Holt S."/>
            <person name="Cochrane G."/>
            <person name="Meng A."/>
            <person name="Brown T."/>
            <person name="Cohen L."/>
        </authorList>
    </citation>
    <scope>NUCLEOTIDE SEQUENCE</scope>
    <source>
        <strain evidence="8">CCMP3346</strain>
    </source>
</reference>
<dbReference type="EC" id="3.1.1.-" evidence="7"/>
<dbReference type="Gene3D" id="3.60.60.30">
    <property type="match status" value="1"/>
</dbReference>
<dbReference type="Pfam" id="PF04916">
    <property type="entry name" value="Phospholip_B"/>
    <property type="match status" value="1"/>
</dbReference>
<comment type="function">
    <text evidence="7">Putative phospholipase.</text>
</comment>
<keyword evidence="4 7" id="KW-0442">Lipid degradation</keyword>
<gene>
    <name evidence="8" type="ORF">VBRA1451_LOCUS14105</name>
</gene>
<name>A0A7S1JZC5_9ALVE</name>
<dbReference type="GO" id="GO:0009395">
    <property type="term" value="P:phospholipid catabolic process"/>
    <property type="evidence" value="ECO:0007669"/>
    <property type="project" value="TreeGrafter"/>
</dbReference>